<protein>
    <submittedName>
        <fullName evidence="1">Uncharacterized protein</fullName>
    </submittedName>
</protein>
<name>A0AAD7CSW5_MYCRO</name>
<dbReference type="EMBL" id="JARKIE010000243">
    <property type="protein sequence ID" value="KAJ7662302.1"/>
    <property type="molecule type" value="Genomic_DNA"/>
</dbReference>
<dbReference type="Proteomes" id="UP001221757">
    <property type="component" value="Unassembled WGS sequence"/>
</dbReference>
<comment type="caution">
    <text evidence="1">The sequence shown here is derived from an EMBL/GenBank/DDBJ whole genome shotgun (WGS) entry which is preliminary data.</text>
</comment>
<evidence type="ECO:0000313" key="2">
    <source>
        <dbReference type="Proteomes" id="UP001221757"/>
    </source>
</evidence>
<gene>
    <name evidence="1" type="ORF">B0H17DRAFT_889594</name>
</gene>
<feature type="non-terminal residue" evidence="1">
    <location>
        <position position="102"/>
    </location>
</feature>
<organism evidence="1 2">
    <name type="scientific">Mycena rosella</name>
    <name type="common">Pink bonnet</name>
    <name type="synonym">Agaricus rosellus</name>
    <dbReference type="NCBI Taxonomy" id="1033263"/>
    <lineage>
        <taxon>Eukaryota</taxon>
        <taxon>Fungi</taxon>
        <taxon>Dikarya</taxon>
        <taxon>Basidiomycota</taxon>
        <taxon>Agaricomycotina</taxon>
        <taxon>Agaricomycetes</taxon>
        <taxon>Agaricomycetidae</taxon>
        <taxon>Agaricales</taxon>
        <taxon>Marasmiineae</taxon>
        <taxon>Mycenaceae</taxon>
        <taxon>Mycena</taxon>
    </lineage>
</organism>
<keyword evidence="2" id="KW-1185">Reference proteome</keyword>
<dbReference type="AlphaFoldDB" id="A0AAD7CSW5"/>
<sequence length="102" mass="11677">HAFTPDHALFLSHSAMCRFENVTKVIPNFMGGALPQSDKGDCVAYRMTMLAFFKPWRSPSDLKDPISTWDQAFKEHEFTACQHQLLLNFNVQCECNDSRGNH</sequence>
<accession>A0AAD7CSW5</accession>
<proteinExistence type="predicted"/>
<reference evidence="1" key="1">
    <citation type="submission" date="2023-03" db="EMBL/GenBank/DDBJ databases">
        <title>Massive genome expansion in bonnet fungi (Mycena s.s.) driven by repeated elements and novel gene families across ecological guilds.</title>
        <authorList>
            <consortium name="Lawrence Berkeley National Laboratory"/>
            <person name="Harder C.B."/>
            <person name="Miyauchi S."/>
            <person name="Viragh M."/>
            <person name="Kuo A."/>
            <person name="Thoen E."/>
            <person name="Andreopoulos B."/>
            <person name="Lu D."/>
            <person name="Skrede I."/>
            <person name="Drula E."/>
            <person name="Henrissat B."/>
            <person name="Morin E."/>
            <person name="Kohler A."/>
            <person name="Barry K."/>
            <person name="LaButti K."/>
            <person name="Morin E."/>
            <person name="Salamov A."/>
            <person name="Lipzen A."/>
            <person name="Mereny Z."/>
            <person name="Hegedus B."/>
            <person name="Baldrian P."/>
            <person name="Stursova M."/>
            <person name="Weitz H."/>
            <person name="Taylor A."/>
            <person name="Grigoriev I.V."/>
            <person name="Nagy L.G."/>
            <person name="Martin F."/>
            <person name="Kauserud H."/>
        </authorList>
    </citation>
    <scope>NUCLEOTIDE SEQUENCE</scope>
    <source>
        <strain evidence="1">CBHHK067</strain>
    </source>
</reference>
<evidence type="ECO:0000313" key="1">
    <source>
        <dbReference type="EMBL" id="KAJ7662302.1"/>
    </source>
</evidence>
<feature type="non-terminal residue" evidence="1">
    <location>
        <position position="1"/>
    </location>
</feature>